<feature type="transmembrane region" description="Helical" evidence="1">
    <location>
        <begin position="81"/>
        <end position="101"/>
    </location>
</feature>
<keyword evidence="1" id="KW-0472">Membrane</keyword>
<feature type="transmembrane region" description="Helical" evidence="1">
    <location>
        <begin position="45"/>
        <end position="69"/>
    </location>
</feature>
<feature type="transmembrane region" description="Helical" evidence="1">
    <location>
        <begin position="327"/>
        <end position="346"/>
    </location>
</feature>
<feature type="transmembrane region" description="Helical" evidence="1">
    <location>
        <begin position="296"/>
        <end position="315"/>
    </location>
</feature>
<keyword evidence="1" id="KW-0812">Transmembrane</keyword>
<accession>A0ABP8V4B4</accession>
<evidence type="ECO:0000256" key="1">
    <source>
        <dbReference type="SAM" id="Phobius"/>
    </source>
</evidence>
<proteinExistence type="predicted"/>
<feature type="transmembrane region" description="Helical" evidence="1">
    <location>
        <begin position="154"/>
        <end position="179"/>
    </location>
</feature>
<comment type="caution">
    <text evidence="2">The sequence shown here is derived from an EMBL/GenBank/DDBJ whole genome shotgun (WGS) entry which is preliminary data.</text>
</comment>
<gene>
    <name evidence="2" type="ORF">GCM10023116_23930</name>
</gene>
<evidence type="ECO:0000313" key="2">
    <source>
        <dbReference type="EMBL" id="GAA4650110.1"/>
    </source>
</evidence>
<name>A0ABP8V4B4_9GAMM</name>
<feature type="transmembrane region" description="Helical" evidence="1">
    <location>
        <begin position="12"/>
        <end position="33"/>
    </location>
</feature>
<feature type="transmembrane region" description="Helical" evidence="1">
    <location>
        <begin position="107"/>
        <end position="125"/>
    </location>
</feature>
<reference evidence="3" key="1">
    <citation type="journal article" date="2019" name="Int. J. Syst. Evol. Microbiol.">
        <title>The Global Catalogue of Microorganisms (GCM) 10K type strain sequencing project: providing services to taxonomists for standard genome sequencing and annotation.</title>
        <authorList>
            <consortium name="The Broad Institute Genomics Platform"/>
            <consortium name="The Broad Institute Genome Sequencing Center for Infectious Disease"/>
            <person name="Wu L."/>
            <person name="Ma J."/>
        </authorList>
    </citation>
    <scope>NUCLEOTIDE SEQUENCE [LARGE SCALE GENOMIC DNA]</scope>
    <source>
        <strain evidence="3">JCM 17805</strain>
    </source>
</reference>
<organism evidence="2 3">
    <name type="scientific">Kistimonas scapharcae</name>
    <dbReference type="NCBI Taxonomy" id="1036133"/>
    <lineage>
        <taxon>Bacteria</taxon>
        <taxon>Pseudomonadati</taxon>
        <taxon>Pseudomonadota</taxon>
        <taxon>Gammaproteobacteria</taxon>
        <taxon>Oceanospirillales</taxon>
        <taxon>Endozoicomonadaceae</taxon>
        <taxon>Kistimonas</taxon>
    </lineage>
</organism>
<dbReference type="Proteomes" id="UP001500604">
    <property type="component" value="Unassembled WGS sequence"/>
</dbReference>
<feature type="transmembrane region" description="Helical" evidence="1">
    <location>
        <begin position="232"/>
        <end position="250"/>
    </location>
</feature>
<sequence length="368" mass="43211">MKAAATPSPNYFYGPVVDFLLVGGMAFVIYLTTLAFLDFYGSFDLWYLTWCLAFLVNFPHFMISYQIFYRYHRNRITTDKRFFMVGVVVPVILMALSLAAVITQDGLFVRILIHAMFFFVGWHYVKQCFGCFILTSSNSGTYYRKTEVRLFKTALYLLWVCSYVQLFRANESGFLFFMPEAAQHDFWGVKYSYYSIPGWIGQTSVGLAIISFAICCGLIARRVWLKEKLPNHVAIMGFMTAYLWLAPVFYNPKYAYIIPFFHSLQYLMFCGVYMHNKIERNTAEERKRYWVEQARWWGLALLFGALFFEWLPSVLDDSISYDTQSTGARLFYVLFTLFINVHHYFIDSVIWKGDNQEVREHLKPIAQH</sequence>
<dbReference type="RefSeq" id="WP_345196203.1">
    <property type="nucleotide sequence ID" value="NZ_BAABFL010000363.1"/>
</dbReference>
<feature type="transmembrane region" description="Helical" evidence="1">
    <location>
        <begin position="256"/>
        <end position="275"/>
    </location>
</feature>
<keyword evidence="1" id="KW-1133">Transmembrane helix</keyword>
<keyword evidence="3" id="KW-1185">Reference proteome</keyword>
<dbReference type="EMBL" id="BAABFL010000363">
    <property type="protein sequence ID" value="GAA4650110.1"/>
    <property type="molecule type" value="Genomic_DNA"/>
</dbReference>
<evidence type="ECO:0000313" key="3">
    <source>
        <dbReference type="Proteomes" id="UP001500604"/>
    </source>
</evidence>
<protein>
    <submittedName>
        <fullName evidence="2">Uncharacterized protein</fullName>
    </submittedName>
</protein>
<feature type="transmembrane region" description="Helical" evidence="1">
    <location>
        <begin position="199"/>
        <end position="220"/>
    </location>
</feature>